<organism evidence="2 3">
    <name type="scientific">Rhodohalobacter barkolensis</name>
    <dbReference type="NCBI Taxonomy" id="2053187"/>
    <lineage>
        <taxon>Bacteria</taxon>
        <taxon>Pseudomonadati</taxon>
        <taxon>Balneolota</taxon>
        <taxon>Balneolia</taxon>
        <taxon>Balneolales</taxon>
        <taxon>Balneolaceae</taxon>
        <taxon>Rhodohalobacter</taxon>
    </lineage>
</organism>
<keyword evidence="1" id="KW-0472">Membrane</keyword>
<name>A0A2N0VIH6_9BACT</name>
<reference evidence="2 3" key="1">
    <citation type="submission" date="2017-11" db="EMBL/GenBank/DDBJ databases">
        <title>Rhodohalobacter 15182 sp. nov., isolated from a salt lake.</title>
        <authorList>
            <person name="Han S."/>
        </authorList>
    </citation>
    <scope>NUCLEOTIDE SEQUENCE [LARGE SCALE GENOMIC DNA]</scope>
    <source>
        <strain evidence="2 3">15182</strain>
    </source>
</reference>
<evidence type="ECO:0000256" key="1">
    <source>
        <dbReference type="SAM" id="Phobius"/>
    </source>
</evidence>
<feature type="transmembrane region" description="Helical" evidence="1">
    <location>
        <begin position="34"/>
        <end position="56"/>
    </location>
</feature>
<gene>
    <name evidence="2" type="ORF">CWD77_00545</name>
</gene>
<accession>A0A2N0VIH6</accession>
<dbReference type="Proteomes" id="UP000233398">
    <property type="component" value="Unassembled WGS sequence"/>
</dbReference>
<keyword evidence="1" id="KW-0812">Transmembrane</keyword>
<dbReference type="OrthoDB" id="9833294at2"/>
<proteinExistence type="predicted"/>
<dbReference type="EMBL" id="PISP01000001">
    <property type="protein sequence ID" value="PKD44000.1"/>
    <property type="molecule type" value="Genomic_DNA"/>
</dbReference>
<evidence type="ECO:0000313" key="2">
    <source>
        <dbReference type="EMBL" id="PKD44000.1"/>
    </source>
</evidence>
<comment type="caution">
    <text evidence="2">The sequence shown here is derived from an EMBL/GenBank/DDBJ whole genome shotgun (WGS) entry which is preliminary data.</text>
</comment>
<evidence type="ECO:0000313" key="3">
    <source>
        <dbReference type="Proteomes" id="UP000233398"/>
    </source>
</evidence>
<protein>
    <submittedName>
        <fullName evidence="2">Uncharacterized protein</fullName>
    </submittedName>
</protein>
<dbReference type="AlphaFoldDB" id="A0A2N0VIH6"/>
<keyword evidence="3" id="KW-1185">Reference proteome</keyword>
<dbReference type="RefSeq" id="WP_101071243.1">
    <property type="nucleotide sequence ID" value="NZ_PISP01000001.1"/>
</dbReference>
<keyword evidence="1" id="KW-1133">Transmembrane helix</keyword>
<sequence length="259" mass="29379">MNAKIKYYTPWINIGLIILILFLLVYLLTSVFNFSIYNLWIFSLLMSTALPGAEILKFITLESINWFGGDQISFYEFFRSASVILIGMVVLFILAPWFFLRGILKANTDNQKYPLSWYIGTVILCFGIILPTIFGINQIASNSVERSNIQSMEASRTLDRLRSYMSHVAFDATESWILPEEAGGGNGSFFMNNDQSIALNDLKSYAPEHPDFELNIEEIPTDSTIILKGSVINENVVDESKRHITLEITPANNSLFKFL</sequence>
<feature type="transmembrane region" description="Helical" evidence="1">
    <location>
        <begin position="115"/>
        <end position="136"/>
    </location>
</feature>
<feature type="transmembrane region" description="Helical" evidence="1">
    <location>
        <begin position="77"/>
        <end position="100"/>
    </location>
</feature>
<feature type="transmembrane region" description="Helical" evidence="1">
    <location>
        <begin position="7"/>
        <end position="28"/>
    </location>
</feature>